<evidence type="ECO:0000313" key="2">
    <source>
        <dbReference type="EMBL" id="KAJ7205016.1"/>
    </source>
</evidence>
<evidence type="ECO:0000256" key="1">
    <source>
        <dbReference type="SAM" id="MobiDB-lite"/>
    </source>
</evidence>
<feature type="region of interest" description="Disordered" evidence="1">
    <location>
        <begin position="193"/>
        <end position="225"/>
    </location>
</feature>
<accession>A0AAD6V7S3</accession>
<dbReference type="Gene3D" id="3.40.50.720">
    <property type="entry name" value="NAD(P)-binding Rossmann-like Domain"/>
    <property type="match status" value="1"/>
</dbReference>
<gene>
    <name evidence="2" type="ORF">GGX14DRAFT_698625</name>
</gene>
<protein>
    <submittedName>
        <fullName evidence="2">Uncharacterized protein</fullName>
    </submittedName>
</protein>
<comment type="caution">
    <text evidence="2">The sequence shown here is derived from an EMBL/GenBank/DDBJ whole genome shotgun (WGS) entry which is preliminary data.</text>
</comment>
<name>A0AAD6V7S3_9AGAR</name>
<evidence type="ECO:0000313" key="3">
    <source>
        <dbReference type="Proteomes" id="UP001219525"/>
    </source>
</evidence>
<dbReference type="Proteomes" id="UP001219525">
    <property type="component" value="Unassembled WGS sequence"/>
</dbReference>
<proteinExistence type="predicted"/>
<dbReference type="AlphaFoldDB" id="A0AAD6V7S3"/>
<dbReference type="EMBL" id="JARJCW010000045">
    <property type="protein sequence ID" value="KAJ7205016.1"/>
    <property type="molecule type" value="Genomic_DNA"/>
</dbReference>
<organism evidence="2 3">
    <name type="scientific">Mycena pura</name>
    <dbReference type="NCBI Taxonomy" id="153505"/>
    <lineage>
        <taxon>Eukaryota</taxon>
        <taxon>Fungi</taxon>
        <taxon>Dikarya</taxon>
        <taxon>Basidiomycota</taxon>
        <taxon>Agaricomycotina</taxon>
        <taxon>Agaricomycetes</taxon>
        <taxon>Agaricomycetidae</taxon>
        <taxon>Agaricales</taxon>
        <taxon>Marasmiineae</taxon>
        <taxon>Mycenaceae</taxon>
        <taxon>Mycena</taxon>
    </lineage>
</organism>
<keyword evidence="3" id="KW-1185">Reference proteome</keyword>
<feature type="compositionally biased region" description="Polar residues" evidence="1">
    <location>
        <begin position="306"/>
        <end position="317"/>
    </location>
</feature>
<reference evidence="2" key="1">
    <citation type="submission" date="2023-03" db="EMBL/GenBank/DDBJ databases">
        <title>Massive genome expansion in bonnet fungi (Mycena s.s.) driven by repeated elements and novel gene families across ecological guilds.</title>
        <authorList>
            <consortium name="Lawrence Berkeley National Laboratory"/>
            <person name="Harder C.B."/>
            <person name="Miyauchi S."/>
            <person name="Viragh M."/>
            <person name="Kuo A."/>
            <person name="Thoen E."/>
            <person name="Andreopoulos B."/>
            <person name="Lu D."/>
            <person name="Skrede I."/>
            <person name="Drula E."/>
            <person name="Henrissat B."/>
            <person name="Morin E."/>
            <person name="Kohler A."/>
            <person name="Barry K."/>
            <person name="LaButti K."/>
            <person name="Morin E."/>
            <person name="Salamov A."/>
            <person name="Lipzen A."/>
            <person name="Mereny Z."/>
            <person name="Hegedus B."/>
            <person name="Baldrian P."/>
            <person name="Stursova M."/>
            <person name="Weitz H."/>
            <person name="Taylor A."/>
            <person name="Grigoriev I.V."/>
            <person name="Nagy L.G."/>
            <person name="Martin F."/>
            <person name="Kauserud H."/>
        </authorList>
    </citation>
    <scope>NUCLEOTIDE SEQUENCE</scope>
    <source>
        <strain evidence="2">9144</strain>
    </source>
</reference>
<sequence length="317" mass="34054">MAPSPTASHNIRKSPRLCWVVRVLLEEGSSVRGAVRSVDKCAHLCELFAAYGNKFELALFPDITQAAGDFDEAAKGADDPAGASATFTSTPTYEARARDAGAVEPAIRGTVGILESARKYGSEACRRDVAVLAVSDQPQFLAPREVEEKGRAALRRRSHVVSGTAGWDYVVRHGTEIGWDLVVLNPPLVLGAAASASSSPPAPSRGRTVDVAPPASRYQKGSPGVGKDHVHLHYNNWKSVRVLGMEYRSMADTAAQHDLLMDGWHAPDSSSAPHDVHTGAPRLPLLRKLSHRWIGSGRPSSLHGRSLQQQNVLPSLM</sequence>
<dbReference type="SUPFAM" id="SSF51735">
    <property type="entry name" value="NAD(P)-binding Rossmann-fold domains"/>
    <property type="match status" value="1"/>
</dbReference>
<dbReference type="InterPro" id="IPR036291">
    <property type="entry name" value="NAD(P)-bd_dom_sf"/>
</dbReference>
<feature type="region of interest" description="Disordered" evidence="1">
    <location>
        <begin position="297"/>
        <end position="317"/>
    </location>
</feature>